<keyword evidence="2" id="KW-1185">Reference proteome</keyword>
<proteinExistence type="predicted"/>
<reference evidence="1 2" key="1">
    <citation type="submission" date="2023-01" db="EMBL/GenBank/DDBJ databases">
        <authorList>
            <person name="Kreplak J."/>
        </authorList>
    </citation>
    <scope>NUCLEOTIDE SEQUENCE [LARGE SCALE GENOMIC DNA]</scope>
</reference>
<evidence type="ECO:0000313" key="1">
    <source>
        <dbReference type="EMBL" id="CAI8596266.1"/>
    </source>
</evidence>
<protein>
    <submittedName>
        <fullName evidence="1">Uncharacterized protein</fullName>
    </submittedName>
</protein>
<name>A0AAV0ZEC9_VICFA</name>
<gene>
    <name evidence="1" type="ORF">VFH_II026640</name>
</gene>
<dbReference type="Proteomes" id="UP001157006">
    <property type="component" value="Chromosome 2"/>
</dbReference>
<accession>A0AAV0ZEC9</accession>
<organism evidence="1 2">
    <name type="scientific">Vicia faba</name>
    <name type="common">Broad bean</name>
    <name type="synonym">Faba vulgaris</name>
    <dbReference type="NCBI Taxonomy" id="3906"/>
    <lineage>
        <taxon>Eukaryota</taxon>
        <taxon>Viridiplantae</taxon>
        <taxon>Streptophyta</taxon>
        <taxon>Embryophyta</taxon>
        <taxon>Tracheophyta</taxon>
        <taxon>Spermatophyta</taxon>
        <taxon>Magnoliopsida</taxon>
        <taxon>eudicotyledons</taxon>
        <taxon>Gunneridae</taxon>
        <taxon>Pentapetalae</taxon>
        <taxon>rosids</taxon>
        <taxon>fabids</taxon>
        <taxon>Fabales</taxon>
        <taxon>Fabaceae</taxon>
        <taxon>Papilionoideae</taxon>
        <taxon>50 kb inversion clade</taxon>
        <taxon>NPAAA clade</taxon>
        <taxon>Hologalegina</taxon>
        <taxon>IRL clade</taxon>
        <taxon>Fabeae</taxon>
        <taxon>Vicia</taxon>
    </lineage>
</organism>
<dbReference type="AlphaFoldDB" id="A0AAV0ZEC9"/>
<dbReference type="EMBL" id="OX451737">
    <property type="protein sequence ID" value="CAI8596266.1"/>
    <property type="molecule type" value="Genomic_DNA"/>
</dbReference>
<evidence type="ECO:0000313" key="2">
    <source>
        <dbReference type="Proteomes" id="UP001157006"/>
    </source>
</evidence>
<sequence>MASLKDARAVVEEGGYTNWGQLPDFTHKTDKFGLGFTSGAQRDVRRARAGGPPLRIINRGINAIEDSEEDSDIDSWIYPQNSSSVMESSTSATMTLPYCGV</sequence>